<proteinExistence type="predicted"/>
<protein>
    <submittedName>
        <fullName evidence="1">Uncharacterized protein</fullName>
    </submittedName>
</protein>
<comment type="caution">
    <text evidence="1">The sequence shown here is derived from an EMBL/GenBank/DDBJ whole genome shotgun (WGS) entry which is preliminary data.</text>
</comment>
<reference evidence="1" key="1">
    <citation type="submission" date="2022-10" db="EMBL/GenBank/DDBJ databases">
        <authorList>
            <person name="Yu W.X."/>
        </authorList>
    </citation>
    <scope>NUCLEOTIDE SEQUENCE</scope>
    <source>
        <strain evidence="1">AAT</strain>
    </source>
</reference>
<name>A0AAE3M3T7_9BACT</name>
<keyword evidence="2" id="KW-1185">Reference proteome</keyword>
<sequence>MSFPALTRDALVQASRKNELIVETGYQIQKDFGEFGLEVNFSGNAASFYEELFDQMKDHVEQIMAESMERFMHFLYRIDISQHNIAQYEKEMEEEDIHVVLTELIIHRELKKVITRDYFRQQAKNNDQKELDL</sequence>
<organism evidence="1 2">
    <name type="scientific">Plebeiibacterium sediminum</name>
    <dbReference type="NCBI Taxonomy" id="2992112"/>
    <lineage>
        <taxon>Bacteria</taxon>
        <taxon>Pseudomonadati</taxon>
        <taxon>Bacteroidota</taxon>
        <taxon>Bacteroidia</taxon>
        <taxon>Marinilabiliales</taxon>
        <taxon>Marinilabiliaceae</taxon>
        <taxon>Plebeiibacterium</taxon>
    </lineage>
</organism>
<evidence type="ECO:0000313" key="1">
    <source>
        <dbReference type="EMBL" id="MCW3786339.1"/>
    </source>
</evidence>
<accession>A0AAE3M3T7</accession>
<dbReference type="Proteomes" id="UP001209229">
    <property type="component" value="Unassembled WGS sequence"/>
</dbReference>
<gene>
    <name evidence="1" type="ORF">OM075_07665</name>
</gene>
<dbReference type="AlphaFoldDB" id="A0AAE3M3T7"/>
<dbReference type="RefSeq" id="WP_301189904.1">
    <property type="nucleotide sequence ID" value="NZ_JAPDPJ010000013.1"/>
</dbReference>
<dbReference type="EMBL" id="JAPDPJ010000013">
    <property type="protein sequence ID" value="MCW3786339.1"/>
    <property type="molecule type" value="Genomic_DNA"/>
</dbReference>
<evidence type="ECO:0000313" key="2">
    <source>
        <dbReference type="Proteomes" id="UP001209229"/>
    </source>
</evidence>